<gene>
    <name evidence="4" type="primary">nicS_1</name>
    <name evidence="4" type="ORF">RS81_00698</name>
</gene>
<evidence type="ECO:0000313" key="4">
    <source>
        <dbReference type="EMBL" id="KJL43905.1"/>
    </source>
</evidence>
<keyword evidence="5" id="KW-1185">Reference proteome</keyword>
<dbReference type="InterPro" id="IPR041467">
    <property type="entry name" value="Sco4008_C"/>
</dbReference>
<dbReference type="PATRIC" id="fig|92835.4.peg.718"/>
<dbReference type="AlphaFoldDB" id="A0A0M2HHY1"/>
<organism evidence="4 5">
    <name type="scientific">Microbacterium terrae</name>
    <dbReference type="NCBI Taxonomy" id="69369"/>
    <lineage>
        <taxon>Bacteria</taxon>
        <taxon>Bacillati</taxon>
        <taxon>Actinomycetota</taxon>
        <taxon>Actinomycetes</taxon>
        <taxon>Micrococcales</taxon>
        <taxon>Microbacteriaceae</taxon>
        <taxon>Microbacterium</taxon>
    </lineage>
</organism>
<dbReference type="EMBL" id="JYIZ01000035">
    <property type="protein sequence ID" value="KJL43905.1"/>
    <property type="molecule type" value="Genomic_DNA"/>
</dbReference>
<name>A0A0M2HHY1_9MICO</name>
<feature type="domain" description="HTH tetR-type" evidence="3">
    <location>
        <begin position="7"/>
        <end position="67"/>
    </location>
</feature>
<evidence type="ECO:0000256" key="2">
    <source>
        <dbReference type="PROSITE-ProRule" id="PRU00335"/>
    </source>
</evidence>
<dbReference type="InterPro" id="IPR050109">
    <property type="entry name" value="HTH-type_TetR-like_transc_reg"/>
</dbReference>
<dbReference type="PROSITE" id="PS50977">
    <property type="entry name" value="HTH_TETR_2"/>
    <property type="match status" value="1"/>
</dbReference>
<dbReference type="PANTHER" id="PTHR30328">
    <property type="entry name" value="TRANSCRIPTIONAL REPRESSOR"/>
    <property type="match status" value="1"/>
</dbReference>
<evidence type="ECO:0000256" key="1">
    <source>
        <dbReference type="ARBA" id="ARBA00023125"/>
    </source>
</evidence>
<dbReference type="Gene3D" id="1.10.357.10">
    <property type="entry name" value="Tetracycline Repressor, domain 2"/>
    <property type="match status" value="1"/>
</dbReference>
<protein>
    <submittedName>
        <fullName evidence="4">HTH-type transcriptional repressor NicS</fullName>
    </submittedName>
</protein>
<feature type="DNA-binding region" description="H-T-H motif" evidence="2">
    <location>
        <begin position="30"/>
        <end position="49"/>
    </location>
</feature>
<dbReference type="Pfam" id="PF00440">
    <property type="entry name" value="TetR_N"/>
    <property type="match status" value="1"/>
</dbReference>
<accession>A0A0M2HHY1</accession>
<dbReference type="InterPro" id="IPR009057">
    <property type="entry name" value="Homeodomain-like_sf"/>
</dbReference>
<keyword evidence="1 2" id="KW-0238">DNA-binding</keyword>
<reference evidence="4 5" key="1">
    <citation type="submission" date="2015-02" db="EMBL/GenBank/DDBJ databases">
        <title>Draft genome sequences of ten Microbacterium spp. with emphasis on heavy metal contaminated environments.</title>
        <authorList>
            <person name="Corretto E."/>
        </authorList>
    </citation>
    <scope>NUCLEOTIDE SEQUENCE [LARGE SCALE GENOMIC DNA]</scope>
    <source>
        <strain evidence="4 5">DSM 12510</strain>
    </source>
</reference>
<dbReference type="Proteomes" id="UP000033956">
    <property type="component" value="Unassembled WGS sequence"/>
</dbReference>
<dbReference type="InterPro" id="IPR001647">
    <property type="entry name" value="HTH_TetR"/>
</dbReference>
<dbReference type="SUPFAM" id="SSF46689">
    <property type="entry name" value="Homeodomain-like"/>
    <property type="match status" value="1"/>
</dbReference>
<sequence>MSNRDAEATRARILRAAMAEFAAVGLAGGRVERIAAQSESNVRMIYAYFGNKAGLFDAAVHAAVEGMAAAVPPTPGMLAEWAGRLFDYHRADPTALRVSLWAQLERPEVAAEPMEAYMAKTLTVSSETGGARRAIDLLAIVYAIAQAGTVTPRGLLSADGADPDDPERVAQHRAAVVAAVAAIVEPRAS</sequence>
<comment type="caution">
    <text evidence="4">The sequence shown here is derived from an EMBL/GenBank/DDBJ whole genome shotgun (WGS) entry which is preliminary data.</text>
</comment>
<dbReference type="OrthoDB" id="4726108at2"/>
<evidence type="ECO:0000313" key="5">
    <source>
        <dbReference type="Proteomes" id="UP000033956"/>
    </source>
</evidence>
<evidence type="ECO:0000259" key="3">
    <source>
        <dbReference type="PROSITE" id="PS50977"/>
    </source>
</evidence>
<dbReference type="PANTHER" id="PTHR30328:SF54">
    <property type="entry name" value="HTH-TYPE TRANSCRIPTIONAL REPRESSOR SCO4008"/>
    <property type="match status" value="1"/>
</dbReference>
<dbReference type="STRING" id="92835.RS81_00698"/>
<dbReference type="Pfam" id="PF17926">
    <property type="entry name" value="TetR_C_21"/>
    <property type="match status" value="1"/>
</dbReference>
<dbReference type="GO" id="GO:0003677">
    <property type="term" value="F:DNA binding"/>
    <property type="evidence" value="ECO:0007669"/>
    <property type="project" value="UniProtKB-UniRule"/>
</dbReference>
<proteinExistence type="predicted"/>
<dbReference type="RefSeq" id="WP_045274699.1">
    <property type="nucleotide sequence ID" value="NZ_BAAAUP010000003.1"/>
</dbReference>
<dbReference type="SUPFAM" id="SSF48498">
    <property type="entry name" value="Tetracyclin repressor-like, C-terminal domain"/>
    <property type="match status" value="1"/>
</dbReference>
<dbReference type="InterPro" id="IPR036271">
    <property type="entry name" value="Tet_transcr_reg_TetR-rel_C_sf"/>
</dbReference>
<dbReference type="GO" id="GO:0006355">
    <property type="term" value="P:regulation of DNA-templated transcription"/>
    <property type="evidence" value="ECO:0007669"/>
    <property type="project" value="UniProtKB-ARBA"/>
</dbReference>